<dbReference type="InterPro" id="IPR036770">
    <property type="entry name" value="Ankyrin_rpt-contain_sf"/>
</dbReference>
<evidence type="ECO:0000313" key="1">
    <source>
        <dbReference type="EMBL" id="VDP42046.1"/>
    </source>
</evidence>
<evidence type="ECO:0000313" key="2">
    <source>
        <dbReference type="Proteomes" id="UP000270296"/>
    </source>
</evidence>
<dbReference type="WBParaSite" id="SBAD_0001206601-mRNA-1">
    <property type="protein sequence ID" value="SBAD_0001206601-mRNA-1"/>
    <property type="gene ID" value="SBAD_0001206601"/>
</dbReference>
<accession>A0A183J728</accession>
<dbReference type="EMBL" id="UZAM01016158">
    <property type="protein sequence ID" value="VDP42046.1"/>
    <property type="molecule type" value="Genomic_DNA"/>
</dbReference>
<proteinExistence type="predicted"/>
<name>A0A183J728_9BILA</name>
<evidence type="ECO:0000313" key="3">
    <source>
        <dbReference type="WBParaSite" id="SBAD_0001206601-mRNA-1"/>
    </source>
</evidence>
<organism evidence="3">
    <name type="scientific">Soboliphyme baturini</name>
    <dbReference type="NCBI Taxonomy" id="241478"/>
    <lineage>
        <taxon>Eukaryota</taxon>
        <taxon>Metazoa</taxon>
        <taxon>Ecdysozoa</taxon>
        <taxon>Nematoda</taxon>
        <taxon>Enoplea</taxon>
        <taxon>Dorylaimia</taxon>
        <taxon>Dioctophymatida</taxon>
        <taxon>Dioctophymatoidea</taxon>
        <taxon>Soboliphymatidae</taxon>
        <taxon>Soboliphyme</taxon>
    </lineage>
</organism>
<reference evidence="3" key="1">
    <citation type="submission" date="2016-06" db="UniProtKB">
        <authorList>
            <consortium name="WormBaseParasite"/>
        </authorList>
    </citation>
    <scope>IDENTIFICATION</scope>
</reference>
<keyword evidence="2" id="KW-1185">Reference proteome</keyword>
<reference evidence="1 2" key="2">
    <citation type="submission" date="2018-11" db="EMBL/GenBank/DDBJ databases">
        <authorList>
            <consortium name="Pathogen Informatics"/>
        </authorList>
    </citation>
    <scope>NUCLEOTIDE SEQUENCE [LARGE SCALE GENOMIC DNA]</scope>
</reference>
<dbReference type="AlphaFoldDB" id="A0A183J728"/>
<dbReference type="Gene3D" id="1.25.40.20">
    <property type="entry name" value="Ankyrin repeat-containing domain"/>
    <property type="match status" value="1"/>
</dbReference>
<dbReference type="SUPFAM" id="SSF48403">
    <property type="entry name" value="Ankyrin repeat"/>
    <property type="match status" value="1"/>
</dbReference>
<dbReference type="Proteomes" id="UP000270296">
    <property type="component" value="Unassembled WGS sequence"/>
</dbReference>
<sequence length="56" mass="6208">MRAVDNFGRTALHVATIDRSFNCVPFLNSVCDSDVMDVSGKTAQDYLCHRCLIDSV</sequence>
<protein>
    <submittedName>
        <fullName evidence="3">ANK_REP_REGION domain-containing protein</fullName>
    </submittedName>
</protein>
<gene>
    <name evidence="1" type="ORF">SBAD_LOCUS11676</name>
</gene>